<name>A0A4R1JLJ7_9GAMM</name>
<organism evidence="10 11">
    <name type="scientific">Celerinatantimonas diazotrophica</name>
    <dbReference type="NCBI Taxonomy" id="412034"/>
    <lineage>
        <taxon>Bacteria</taxon>
        <taxon>Pseudomonadati</taxon>
        <taxon>Pseudomonadota</taxon>
        <taxon>Gammaproteobacteria</taxon>
        <taxon>Celerinatantimonadaceae</taxon>
        <taxon>Celerinatantimonas</taxon>
    </lineage>
</organism>
<keyword evidence="6 8" id="KW-0012">Acyltransferase</keyword>
<evidence type="ECO:0000259" key="9">
    <source>
        <dbReference type="PROSITE" id="PS51186"/>
    </source>
</evidence>
<evidence type="ECO:0000256" key="3">
    <source>
        <dbReference type="ARBA" id="ARBA00012355"/>
    </source>
</evidence>
<reference evidence="10 11" key="1">
    <citation type="submission" date="2019-03" db="EMBL/GenBank/DDBJ databases">
        <title>Genomic Encyclopedia of Type Strains, Phase IV (KMG-IV): sequencing the most valuable type-strain genomes for metagenomic binning, comparative biology and taxonomic classification.</title>
        <authorList>
            <person name="Goeker M."/>
        </authorList>
    </citation>
    <scope>NUCLEOTIDE SEQUENCE [LARGE SCALE GENOMIC DNA]</scope>
    <source>
        <strain evidence="10 11">DSM 18577</strain>
    </source>
</reference>
<evidence type="ECO:0000256" key="7">
    <source>
        <dbReference type="ARBA" id="ARBA00048924"/>
    </source>
</evidence>
<dbReference type="Gene3D" id="3.40.630.30">
    <property type="match status" value="1"/>
</dbReference>
<dbReference type="InterPro" id="IPR012772">
    <property type="entry name" value="Ectoine_EctA"/>
</dbReference>
<evidence type="ECO:0000256" key="4">
    <source>
        <dbReference type="ARBA" id="ARBA00017935"/>
    </source>
</evidence>
<dbReference type="RefSeq" id="WP_131912781.1">
    <property type="nucleotide sequence ID" value="NZ_OU594967.1"/>
</dbReference>
<dbReference type="EMBL" id="SMGD01000013">
    <property type="protein sequence ID" value="TCK51867.1"/>
    <property type="molecule type" value="Genomic_DNA"/>
</dbReference>
<dbReference type="PROSITE" id="PS51186">
    <property type="entry name" value="GNAT"/>
    <property type="match status" value="1"/>
</dbReference>
<comment type="function">
    <text evidence="8">Catalyzes the acetylation of L-2,4-diaminobutyrate (DABA) to gamma-N-acetyl-alpha,gamma-diaminobutyric acid (ADABA) with acetyl coenzyme A.</text>
</comment>
<dbReference type="OrthoDB" id="2436196at2"/>
<evidence type="ECO:0000313" key="11">
    <source>
        <dbReference type="Proteomes" id="UP000295565"/>
    </source>
</evidence>
<dbReference type="NCBIfam" id="TIGR02406">
    <property type="entry name" value="ectoine_EctA"/>
    <property type="match status" value="1"/>
</dbReference>
<dbReference type="GO" id="GO:0019491">
    <property type="term" value="P:ectoine biosynthetic process"/>
    <property type="evidence" value="ECO:0007669"/>
    <property type="project" value="UniProtKB-UniPathway"/>
</dbReference>
<feature type="domain" description="N-acetyltransferase" evidence="9">
    <location>
        <begin position="5"/>
        <end position="142"/>
    </location>
</feature>
<protein>
    <recommendedName>
        <fullName evidence="4 8">L-2,4-diaminobutyric acid acetyltransferase</fullName>
        <shortName evidence="8">DABA acetyltransferase</shortName>
        <ecNumber evidence="3 8">2.3.1.178</ecNumber>
    </recommendedName>
</protein>
<dbReference type="EC" id="2.3.1.178" evidence="3 8"/>
<comment type="caution">
    <text evidence="10">The sequence shown here is derived from an EMBL/GenBank/DDBJ whole genome shotgun (WGS) entry which is preliminary data.</text>
</comment>
<gene>
    <name evidence="8" type="primary">ectA</name>
    <name evidence="10" type="ORF">EV690_1948</name>
</gene>
<dbReference type="InterPro" id="IPR016181">
    <property type="entry name" value="Acyl_CoA_acyltransferase"/>
</dbReference>
<dbReference type="SUPFAM" id="SSF55729">
    <property type="entry name" value="Acyl-CoA N-acyltransferases (Nat)"/>
    <property type="match status" value="1"/>
</dbReference>
<comment type="catalytic activity">
    <reaction evidence="7 8">
        <text>L-2,4-diaminobutanoate + acetyl-CoA = (2S)-4-acetamido-2-aminobutanoate + CoA + H(+)</text>
        <dbReference type="Rhea" id="RHEA:16901"/>
        <dbReference type="ChEBI" id="CHEBI:15378"/>
        <dbReference type="ChEBI" id="CHEBI:57287"/>
        <dbReference type="ChEBI" id="CHEBI:57288"/>
        <dbReference type="ChEBI" id="CHEBI:58761"/>
        <dbReference type="ChEBI" id="CHEBI:58929"/>
        <dbReference type="EC" id="2.3.1.178"/>
    </reaction>
</comment>
<dbReference type="AlphaFoldDB" id="A0A4R1JLJ7"/>
<evidence type="ECO:0000256" key="6">
    <source>
        <dbReference type="ARBA" id="ARBA00023315"/>
    </source>
</evidence>
<keyword evidence="11" id="KW-1185">Reference proteome</keyword>
<evidence type="ECO:0000313" key="10">
    <source>
        <dbReference type="EMBL" id="TCK51867.1"/>
    </source>
</evidence>
<dbReference type="InterPro" id="IPR000182">
    <property type="entry name" value="GNAT_dom"/>
</dbReference>
<dbReference type="GO" id="GO:0033816">
    <property type="term" value="F:diaminobutyrate acetyltransferase activity"/>
    <property type="evidence" value="ECO:0007669"/>
    <property type="project" value="UniProtKB-EC"/>
</dbReference>
<dbReference type="UniPathway" id="UPA00067">
    <property type="reaction ID" value="UER00122"/>
</dbReference>
<proteinExistence type="inferred from homology"/>
<evidence type="ECO:0000256" key="8">
    <source>
        <dbReference type="RuleBase" id="RU365045"/>
    </source>
</evidence>
<dbReference type="CDD" id="cd04301">
    <property type="entry name" value="NAT_SF"/>
    <property type="match status" value="1"/>
</dbReference>
<dbReference type="Pfam" id="PF00583">
    <property type="entry name" value="Acetyltransf_1"/>
    <property type="match status" value="1"/>
</dbReference>
<keyword evidence="5 8" id="KW-0808">Transferase</keyword>
<sequence>MLDDVVFKKPTMADGYAVNQLIKNSPPLDTNSSYCNLLQCSHFADTSIGAYHAEQLVGFISGYNLPQQPNTLFIWQVAVSQKMRSQQIAKRMLHALIAQVKPVFIHTTITQDNAPSRALFASFAKANNTMMNEQPYMDKDHHFNQEHPSEALIVIGPLN</sequence>
<accession>A0A4R1JLJ7</accession>
<evidence type="ECO:0000256" key="5">
    <source>
        <dbReference type="ARBA" id="ARBA00022679"/>
    </source>
</evidence>
<evidence type="ECO:0000256" key="2">
    <source>
        <dbReference type="ARBA" id="ARBA00010712"/>
    </source>
</evidence>
<dbReference type="Proteomes" id="UP000295565">
    <property type="component" value="Unassembled WGS sequence"/>
</dbReference>
<evidence type="ECO:0000256" key="1">
    <source>
        <dbReference type="ARBA" id="ARBA00004978"/>
    </source>
</evidence>
<comment type="pathway">
    <text evidence="1 8">Amine and polyamine biosynthesis; ectoine biosynthesis; L-ectoine from L-aspartate 4-semialdehyde: step 2/3.</text>
</comment>
<comment type="similarity">
    <text evidence="2 8">Belongs to the acetyltransferase family. EctA subfamily.</text>
</comment>